<organism evidence="2 3">
    <name type="scientific">Kingdonia uniflora</name>
    <dbReference type="NCBI Taxonomy" id="39325"/>
    <lineage>
        <taxon>Eukaryota</taxon>
        <taxon>Viridiplantae</taxon>
        <taxon>Streptophyta</taxon>
        <taxon>Embryophyta</taxon>
        <taxon>Tracheophyta</taxon>
        <taxon>Spermatophyta</taxon>
        <taxon>Magnoliopsida</taxon>
        <taxon>Ranunculales</taxon>
        <taxon>Circaeasteraceae</taxon>
        <taxon>Kingdonia</taxon>
    </lineage>
</organism>
<name>A0A7J7NFA5_9MAGN</name>
<protein>
    <submittedName>
        <fullName evidence="2">Uncharacterized protein</fullName>
    </submittedName>
</protein>
<dbReference type="OrthoDB" id="2016709at2759"/>
<keyword evidence="3" id="KW-1185">Reference proteome</keyword>
<dbReference type="EMBL" id="JACGCM010000816">
    <property type="protein sequence ID" value="KAF6165714.1"/>
    <property type="molecule type" value="Genomic_DNA"/>
</dbReference>
<evidence type="ECO:0000313" key="3">
    <source>
        <dbReference type="Proteomes" id="UP000541444"/>
    </source>
</evidence>
<comment type="caution">
    <text evidence="2">The sequence shown here is derived from an EMBL/GenBank/DDBJ whole genome shotgun (WGS) entry which is preliminary data.</text>
</comment>
<dbReference type="PANTHER" id="PTHR31860:SF6">
    <property type="entry name" value="HEAT-INDUCIBLE TRANSCRIPTION REPRESSOR (DUF639)"/>
    <property type="match status" value="1"/>
</dbReference>
<dbReference type="Proteomes" id="UP000541444">
    <property type="component" value="Unassembled WGS sequence"/>
</dbReference>
<keyword evidence="1" id="KW-0812">Transmembrane</keyword>
<evidence type="ECO:0000313" key="2">
    <source>
        <dbReference type="EMBL" id="KAF6165714.1"/>
    </source>
</evidence>
<keyword evidence="1" id="KW-0472">Membrane</keyword>
<gene>
    <name evidence="2" type="ORF">GIB67_012611</name>
</gene>
<dbReference type="InterPro" id="IPR006927">
    <property type="entry name" value="DUF639"/>
</dbReference>
<evidence type="ECO:0000256" key="1">
    <source>
        <dbReference type="SAM" id="Phobius"/>
    </source>
</evidence>
<keyword evidence="1" id="KW-1133">Transmembrane helix</keyword>
<reference evidence="2 3" key="1">
    <citation type="journal article" date="2020" name="IScience">
        <title>Genome Sequencing of the Endangered Kingdonia uniflora (Circaeasteraceae, Ranunculales) Reveals Potential Mechanisms of Evolutionary Specialization.</title>
        <authorList>
            <person name="Sun Y."/>
            <person name="Deng T."/>
            <person name="Zhang A."/>
            <person name="Moore M.J."/>
            <person name="Landis J.B."/>
            <person name="Lin N."/>
            <person name="Zhang H."/>
            <person name="Zhang X."/>
            <person name="Huang J."/>
            <person name="Zhang X."/>
            <person name="Sun H."/>
            <person name="Wang H."/>
        </authorList>
    </citation>
    <scope>NUCLEOTIDE SEQUENCE [LARGE SCALE GENOMIC DNA]</scope>
    <source>
        <strain evidence="2">TB1705</strain>
        <tissue evidence="2">Leaf</tissue>
    </source>
</reference>
<dbReference type="AlphaFoldDB" id="A0A7J7NFA5"/>
<dbReference type="PANTHER" id="PTHR31860">
    <property type="entry name" value="HEAT-INDUCIBLE TRANSCRIPTION REPRESSOR (DUF639)-RELATED"/>
    <property type="match status" value="1"/>
</dbReference>
<feature type="transmembrane region" description="Helical" evidence="1">
    <location>
        <begin position="12"/>
        <end position="32"/>
    </location>
</feature>
<proteinExistence type="predicted"/>
<feature type="transmembrane region" description="Helical" evidence="1">
    <location>
        <begin position="94"/>
        <end position="120"/>
    </location>
</feature>
<dbReference type="Pfam" id="PF04842">
    <property type="entry name" value="DUF639"/>
    <property type="match status" value="1"/>
</dbReference>
<accession>A0A7J7NFA5</accession>
<sequence length="164" mass="18703">MMNFVSCRGWIGQVLAFLVFFIAVFMLLTRWCNQGMPVDRIKVTAPPAMNAMEQLLVLQNTLSQVEELVQEGTVSLLKLRALLLSVFPQASEKLALALLLASLVLAFIPSKYIFLLTFLYTFTGNSPLMKTSTSRWIRRLREWWFSIPAAPAVLEKPSDHRKRK</sequence>